<dbReference type="PANTHER" id="PTHR33069:SF3">
    <property type="entry name" value="DYNEIN HEAVY CHAIN TAIL DOMAIN-CONTAINING PROTEIN"/>
    <property type="match status" value="1"/>
</dbReference>
<proteinExistence type="predicted"/>
<dbReference type="InParanoid" id="E3NY50"/>
<reference key="1">
    <citation type="submission" date="2007-01" db="EMBL/GenBank/DDBJ databases">
        <title>The Genome Sequence of Puccinia graminis f. sp. tritici Strain CRL 75-36-700-3.</title>
        <authorList>
            <consortium name="The Broad Institute Genome Sequencing Platform"/>
            <person name="Birren B."/>
            <person name="Lander E."/>
            <person name="Galagan J."/>
            <person name="Nusbaum C."/>
            <person name="Devon K."/>
            <person name="Cuomo C."/>
            <person name="Jaffe D."/>
            <person name="Butler J."/>
            <person name="Alvarez P."/>
            <person name="Gnerre S."/>
            <person name="Grabherr M."/>
            <person name="Mauceli E."/>
            <person name="Brockman W."/>
            <person name="Young S."/>
            <person name="LaButti K."/>
            <person name="Sykes S."/>
            <person name="DeCaprio D."/>
            <person name="Crawford M."/>
            <person name="Koehrsen M."/>
            <person name="Engels R."/>
            <person name="Montgomery P."/>
            <person name="Pearson M."/>
            <person name="Howarth C."/>
            <person name="Larson L."/>
            <person name="White J."/>
            <person name="Zeng Q."/>
            <person name="Kodira C."/>
            <person name="Yandava C."/>
            <person name="Alvarado L."/>
            <person name="O'Leary S."/>
            <person name="Szabo L."/>
            <person name="Dean R."/>
            <person name="Schein J."/>
        </authorList>
    </citation>
    <scope>NUCLEOTIDE SEQUENCE</scope>
    <source>
        <strain>CRL 75-36-700-3</strain>
    </source>
</reference>
<sequence length="412" mass="47617">PVLEALEVLTHAYDRGLWSSYRLNAGEENGELIKDNLDEKNKLMHELQSSLLPSIKHHLETLDPPHDFNDYPSLEIKTTLETLSNLDQTMQKTLHYLNSSPLKVFEPSNAYDHHFKQCKTFRCHALLEPINLLEINLRSLFLAYIKLIESRNLPIKHPEDPRYRAPTPREETVKCLKSIDQAIRWSQASDFALLQLKWRGVAESFTNSMTRLARLIDLISRHARRNTILRKHIVEQARLIVPVIKLLRTLYNKISNTTKKKQPFTLDPEVNSDTLYTLELDSSIIFHACNVHVKNLEIRHMYGSMVDTSEALRKRNKSLSRTVESTLFLLALYIIPLSPKVDHSGIPLKVTSRPGFPSGKFYGGPRRSVLWMLCMSMKRRIDNQRKNALNVYFFRVVFQLPLTALEMAVIVA</sequence>
<dbReference type="HOGENOM" id="CLU_033090_2_1_1"/>
<evidence type="ECO:0000313" key="2">
    <source>
        <dbReference type="Proteomes" id="UP000008783"/>
    </source>
</evidence>
<dbReference type="GeneID" id="10527794"/>
<protein>
    <submittedName>
        <fullName evidence="1">Uncharacterized protein</fullName>
    </submittedName>
</protein>
<gene>
    <name evidence="1" type="ORF">PGTG_20455</name>
</gene>
<keyword evidence="2" id="KW-1185">Reference proteome</keyword>
<dbReference type="VEuPathDB" id="FungiDB:PGTG_20455"/>
<accession>E3NY50</accession>
<dbReference type="RefSeq" id="XP_003338918.2">
    <property type="nucleotide sequence ID" value="XM_003338870.2"/>
</dbReference>
<name>E3NY50_PUCGT</name>
<feature type="non-terminal residue" evidence="1">
    <location>
        <position position="1"/>
    </location>
</feature>
<dbReference type="Proteomes" id="UP000008783">
    <property type="component" value="Unassembled WGS sequence"/>
</dbReference>
<organism evidence="1 2">
    <name type="scientific">Puccinia graminis f. sp. tritici (strain CRL 75-36-700-3 / race SCCL)</name>
    <name type="common">Black stem rust fungus</name>
    <dbReference type="NCBI Taxonomy" id="418459"/>
    <lineage>
        <taxon>Eukaryota</taxon>
        <taxon>Fungi</taxon>
        <taxon>Dikarya</taxon>
        <taxon>Basidiomycota</taxon>
        <taxon>Pucciniomycotina</taxon>
        <taxon>Pucciniomycetes</taxon>
        <taxon>Pucciniales</taxon>
        <taxon>Pucciniaceae</taxon>
        <taxon>Puccinia</taxon>
    </lineage>
</organism>
<dbReference type="EMBL" id="DS990031">
    <property type="protein sequence ID" value="EFP94499.2"/>
    <property type="molecule type" value="Genomic_DNA"/>
</dbReference>
<dbReference type="PANTHER" id="PTHR33069">
    <property type="entry name" value="CHROMOSOME 7, WHOLE GENOME SHOTGUN SEQUENCE-RELATED"/>
    <property type="match status" value="1"/>
</dbReference>
<dbReference type="KEGG" id="pgr:PGTG_20455"/>
<dbReference type="OrthoDB" id="2513067at2759"/>
<reference evidence="2" key="2">
    <citation type="journal article" date="2011" name="Proc. Natl. Acad. Sci. U.S.A.">
        <title>Obligate biotrophy features unraveled by the genomic analysis of rust fungi.</title>
        <authorList>
            <person name="Duplessis S."/>
            <person name="Cuomo C.A."/>
            <person name="Lin Y.-C."/>
            <person name="Aerts A."/>
            <person name="Tisserant E."/>
            <person name="Veneault-Fourrey C."/>
            <person name="Joly D.L."/>
            <person name="Hacquard S."/>
            <person name="Amselem J."/>
            <person name="Cantarel B.L."/>
            <person name="Chiu R."/>
            <person name="Coutinho P.M."/>
            <person name="Feau N."/>
            <person name="Field M."/>
            <person name="Frey P."/>
            <person name="Gelhaye E."/>
            <person name="Goldberg J."/>
            <person name="Grabherr M.G."/>
            <person name="Kodira C.D."/>
            <person name="Kohler A."/>
            <person name="Kuees U."/>
            <person name="Lindquist E.A."/>
            <person name="Lucas S.M."/>
            <person name="Mago R."/>
            <person name="Mauceli E."/>
            <person name="Morin E."/>
            <person name="Murat C."/>
            <person name="Pangilinan J.L."/>
            <person name="Park R."/>
            <person name="Pearson M."/>
            <person name="Quesneville H."/>
            <person name="Rouhier N."/>
            <person name="Sakthikumar S."/>
            <person name="Salamov A.A."/>
            <person name="Schmutz J."/>
            <person name="Selles B."/>
            <person name="Shapiro H."/>
            <person name="Tanguay P."/>
            <person name="Tuskan G.A."/>
            <person name="Henrissat B."/>
            <person name="Van de Peer Y."/>
            <person name="Rouze P."/>
            <person name="Ellis J.G."/>
            <person name="Dodds P.N."/>
            <person name="Schein J.E."/>
            <person name="Zhong S."/>
            <person name="Hamelin R.C."/>
            <person name="Grigoriev I.V."/>
            <person name="Szabo L.J."/>
            <person name="Martin F."/>
        </authorList>
    </citation>
    <scope>NUCLEOTIDE SEQUENCE [LARGE SCALE GENOMIC DNA]</scope>
    <source>
        <strain evidence="2">CRL 75-36-700-3 / race SCCL</strain>
    </source>
</reference>
<evidence type="ECO:0000313" key="1">
    <source>
        <dbReference type="EMBL" id="EFP94499.2"/>
    </source>
</evidence>
<feature type="non-terminal residue" evidence="1">
    <location>
        <position position="412"/>
    </location>
</feature>
<dbReference type="AlphaFoldDB" id="E3NY50"/>